<organism evidence="2 3">
    <name type="scientific">Medicago truncatula</name>
    <name type="common">Barrel medic</name>
    <name type="synonym">Medicago tribuloides</name>
    <dbReference type="NCBI Taxonomy" id="3880"/>
    <lineage>
        <taxon>Eukaryota</taxon>
        <taxon>Viridiplantae</taxon>
        <taxon>Streptophyta</taxon>
        <taxon>Embryophyta</taxon>
        <taxon>Tracheophyta</taxon>
        <taxon>Spermatophyta</taxon>
        <taxon>Magnoliopsida</taxon>
        <taxon>eudicotyledons</taxon>
        <taxon>Gunneridae</taxon>
        <taxon>Pentapetalae</taxon>
        <taxon>rosids</taxon>
        <taxon>fabids</taxon>
        <taxon>Fabales</taxon>
        <taxon>Fabaceae</taxon>
        <taxon>Papilionoideae</taxon>
        <taxon>50 kb inversion clade</taxon>
        <taxon>NPAAA clade</taxon>
        <taxon>Hologalegina</taxon>
        <taxon>IRL clade</taxon>
        <taxon>Trifolieae</taxon>
        <taxon>Medicago</taxon>
    </lineage>
</organism>
<dbReference type="EMBL" id="PSQE01000008">
    <property type="protein sequence ID" value="RHN39327.1"/>
    <property type="molecule type" value="Genomic_DNA"/>
</dbReference>
<name>A0A396GKN2_MEDTR</name>
<dbReference type="Gramene" id="rna45337">
    <property type="protein sequence ID" value="RHN39327.1"/>
    <property type="gene ID" value="gene45337"/>
</dbReference>
<evidence type="ECO:0000313" key="3">
    <source>
        <dbReference type="Proteomes" id="UP000265566"/>
    </source>
</evidence>
<keyword evidence="2" id="KW-0695">RNA-directed DNA polymerase</keyword>
<dbReference type="EC" id="2.7.7.49" evidence="2"/>
<comment type="caution">
    <text evidence="2">The sequence shown here is derived from an EMBL/GenBank/DDBJ whole genome shotgun (WGS) entry which is preliminary data.</text>
</comment>
<keyword evidence="2" id="KW-0548">Nucleotidyltransferase</keyword>
<evidence type="ECO:0000256" key="1">
    <source>
        <dbReference type="SAM" id="MobiDB-lite"/>
    </source>
</evidence>
<dbReference type="Proteomes" id="UP000265566">
    <property type="component" value="Chromosome 8"/>
</dbReference>
<dbReference type="PANTHER" id="PTHR47481">
    <property type="match status" value="1"/>
</dbReference>
<dbReference type="PANTHER" id="PTHR47481:SF7">
    <property type="entry name" value="CCHC-TYPE DOMAIN-CONTAINING PROTEIN"/>
    <property type="match status" value="1"/>
</dbReference>
<accession>A0A396GKN2</accession>
<reference evidence="3" key="1">
    <citation type="journal article" date="2018" name="Nat. Plants">
        <title>Whole-genome landscape of Medicago truncatula symbiotic genes.</title>
        <authorList>
            <person name="Pecrix Y."/>
            <person name="Staton S.E."/>
            <person name="Sallet E."/>
            <person name="Lelandais-Briere C."/>
            <person name="Moreau S."/>
            <person name="Carrere S."/>
            <person name="Blein T."/>
            <person name="Jardinaud M.F."/>
            <person name="Latrasse D."/>
            <person name="Zouine M."/>
            <person name="Zahm M."/>
            <person name="Kreplak J."/>
            <person name="Mayjonade B."/>
            <person name="Satge C."/>
            <person name="Perez M."/>
            <person name="Cauet S."/>
            <person name="Marande W."/>
            <person name="Chantry-Darmon C."/>
            <person name="Lopez-Roques C."/>
            <person name="Bouchez O."/>
            <person name="Berard A."/>
            <person name="Debelle F."/>
            <person name="Munos S."/>
            <person name="Bendahmane A."/>
            <person name="Berges H."/>
            <person name="Niebel A."/>
            <person name="Buitink J."/>
            <person name="Frugier F."/>
            <person name="Benhamed M."/>
            <person name="Crespi M."/>
            <person name="Gouzy J."/>
            <person name="Gamas P."/>
        </authorList>
    </citation>
    <scope>NUCLEOTIDE SEQUENCE [LARGE SCALE GENOMIC DNA]</scope>
    <source>
        <strain evidence="3">cv. Jemalong A17</strain>
    </source>
</reference>
<protein>
    <submittedName>
        <fullName evidence="2">Putative RNA-directed DNA polymerase</fullName>
        <ecNumber evidence="2">2.7.7.49</ecNumber>
    </submittedName>
</protein>
<feature type="compositionally biased region" description="Basic residues" evidence="1">
    <location>
        <begin position="206"/>
        <end position="216"/>
    </location>
</feature>
<evidence type="ECO:0000313" key="2">
    <source>
        <dbReference type="EMBL" id="RHN39327.1"/>
    </source>
</evidence>
<feature type="region of interest" description="Disordered" evidence="1">
    <location>
        <begin position="195"/>
        <end position="216"/>
    </location>
</feature>
<proteinExistence type="predicted"/>
<dbReference type="Pfam" id="PF14223">
    <property type="entry name" value="Retrotran_gag_2"/>
    <property type="match status" value="1"/>
</dbReference>
<dbReference type="GO" id="GO:0003964">
    <property type="term" value="F:RNA-directed DNA polymerase activity"/>
    <property type="evidence" value="ECO:0007669"/>
    <property type="project" value="UniProtKB-KW"/>
</dbReference>
<gene>
    <name evidence="2" type="ORF">MtrunA17_Chr8g0342611</name>
</gene>
<keyword evidence="2" id="KW-0808">Transferase</keyword>
<sequence length="216" mass="24700">MGSKWDIEKFTGSNDFGLWKVKMRAILIQQKCVEALKGEAHMSAHLTSAEKTEMNDKAVSAIILCLGDKMLREVSREATAVSMWNKLDSLYMTKSLAHRQCLKQQLYFYRMVESKPIMEQLTEFNKIIDDLANIDVNLEDKDKALHLLCALPRSFENFKDTMLYGKEGTITLEEVQAALRTKELTKFKELKVDDSGEGLNVSRGRSQNRGKWKGKN</sequence>
<dbReference type="AlphaFoldDB" id="A0A396GKN2"/>